<dbReference type="Pfam" id="PF07889">
    <property type="entry name" value="DUF1664"/>
    <property type="match status" value="1"/>
</dbReference>
<feature type="domain" description="DUF1664" evidence="3">
    <location>
        <begin position="91"/>
        <end position="212"/>
    </location>
</feature>
<dbReference type="AlphaFoldDB" id="A0AAW1MT87"/>
<dbReference type="InterPro" id="IPR012458">
    <property type="entry name" value="DUF1664"/>
</dbReference>
<accession>A0AAW1MT87</accession>
<gene>
    <name evidence="4" type="ORF">RND81_02G224800</name>
</gene>
<keyword evidence="1" id="KW-0175">Coiled coil</keyword>
<evidence type="ECO:0000313" key="5">
    <source>
        <dbReference type="Proteomes" id="UP001443914"/>
    </source>
</evidence>
<dbReference type="Proteomes" id="UP001443914">
    <property type="component" value="Unassembled WGS sequence"/>
</dbReference>
<feature type="coiled-coil region" evidence="1">
    <location>
        <begin position="131"/>
        <end position="169"/>
    </location>
</feature>
<dbReference type="PANTHER" id="PTHR46667">
    <property type="entry name" value="OS05G0182700 PROTEIN"/>
    <property type="match status" value="1"/>
</dbReference>
<dbReference type="EMBL" id="JBDFQZ010000002">
    <property type="protein sequence ID" value="KAK9750826.1"/>
    <property type="molecule type" value="Genomic_DNA"/>
</dbReference>
<evidence type="ECO:0000256" key="1">
    <source>
        <dbReference type="SAM" id="Coils"/>
    </source>
</evidence>
<feature type="transmembrane region" description="Helical" evidence="2">
    <location>
        <begin position="91"/>
        <end position="111"/>
    </location>
</feature>
<evidence type="ECO:0000256" key="2">
    <source>
        <dbReference type="SAM" id="Phobius"/>
    </source>
</evidence>
<proteinExistence type="predicted"/>
<protein>
    <recommendedName>
        <fullName evidence="3">DUF1664 domain-containing protein</fullName>
    </recommendedName>
</protein>
<evidence type="ECO:0000259" key="3">
    <source>
        <dbReference type="Pfam" id="PF07889"/>
    </source>
</evidence>
<evidence type="ECO:0000313" key="4">
    <source>
        <dbReference type="EMBL" id="KAK9750826.1"/>
    </source>
</evidence>
<sequence>MAMQSGIGLSKIVFLVGAGYTGTILLKNNKLSELLGDLQNLVKGLESTGDSANADTDPIAAQVRWLAQEVRQLANTRQITVLNGGSGQTDFSSLILPAATLGALGYGYMWWKGLSISDLMYVTKRNMAAAVASLTENLQSVNDALEKAKKHLLQRVQNLDGKIDEQRELSKLIMNEVRDARGEFVKVNYELNYLTETVGKLEGKMNEFDKKQTLTLMGVDYLVQFAEGKSTKTPALTQFAQEFRSAGKSRGLLPSSENLGLQGLMSITEGKIEDDQQTRNLMRSTSAKVAKAV</sequence>
<keyword evidence="2" id="KW-1133">Transmembrane helix</keyword>
<keyword evidence="2" id="KW-0472">Membrane</keyword>
<dbReference type="PANTHER" id="PTHR46667:SF6">
    <property type="entry name" value="OS01G0185100 PROTEIN"/>
    <property type="match status" value="1"/>
</dbReference>
<keyword evidence="5" id="KW-1185">Reference proteome</keyword>
<organism evidence="4 5">
    <name type="scientific">Saponaria officinalis</name>
    <name type="common">Common soapwort</name>
    <name type="synonym">Lychnis saponaria</name>
    <dbReference type="NCBI Taxonomy" id="3572"/>
    <lineage>
        <taxon>Eukaryota</taxon>
        <taxon>Viridiplantae</taxon>
        <taxon>Streptophyta</taxon>
        <taxon>Embryophyta</taxon>
        <taxon>Tracheophyta</taxon>
        <taxon>Spermatophyta</taxon>
        <taxon>Magnoliopsida</taxon>
        <taxon>eudicotyledons</taxon>
        <taxon>Gunneridae</taxon>
        <taxon>Pentapetalae</taxon>
        <taxon>Caryophyllales</taxon>
        <taxon>Caryophyllaceae</taxon>
        <taxon>Caryophylleae</taxon>
        <taxon>Saponaria</taxon>
    </lineage>
</organism>
<comment type="caution">
    <text evidence="4">The sequence shown here is derived from an EMBL/GenBank/DDBJ whole genome shotgun (WGS) entry which is preliminary data.</text>
</comment>
<name>A0AAW1MT87_SAPOF</name>
<keyword evidence="2" id="KW-0812">Transmembrane</keyword>
<reference evidence="4" key="1">
    <citation type="submission" date="2024-03" db="EMBL/GenBank/DDBJ databases">
        <title>WGS assembly of Saponaria officinalis var. Norfolk2.</title>
        <authorList>
            <person name="Jenkins J."/>
            <person name="Shu S."/>
            <person name="Grimwood J."/>
            <person name="Barry K."/>
            <person name="Goodstein D."/>
            <person name="Schmutz J."/>
            <person name="Leebens-Mack J."/>
            <person name="Osbourn A."/>
        </authorList>
    </citation>
    <scope>NUCLEOTIDE SEQUENCE [LARGE SCALE GENOMIC DNA]</scope>
    <source>
        <strain evidence="4">JIC</strain>
    </source>
</reference>
<feature type="transmembrane region" description="Helical" evidence="2">
    <location>
        <begin position="7"/>
        <end position="26"/>
    </location>
</feature>